<organism evidence="1 2">
    <name type="scientific">Sulfurisphaera tokodaii</name>
    <dbReference type="NCBI Taxonomy" id="111955"/>
    <lineage>
        <taxon>Archaea</taxon>
        <taxon>Thermoproteota</taxon>
        <taxon>Thermoprotei</taxon>
        <taxon>Sulfolobales</taxon>
        <taxon>Sulfolobaceae</taxon>
        <taxon>Sulfurisphaera</taxon>
    </lineage>
</organism>
<dbReference type="RefSeq" id="WP_010978272.1">
    <property type="nucleotide sequence ID" value="NZ_BAABQO010000002.1"/>
</dbReference>
<dbReference type="AlphaFoldDB" id="A0A832TSU6"/>
<dbReference type="GeneID" id="1458226"/>
<evidence type="ECO:0000313" key="1">
    <source>
        <dbReference type="EMBL" id="HII75013.1"/>
    </source>
</evidence>
<dbReference type="Proteomes" id="UP000646844">
    <property type="component" value="Unassembled WGS sequence"/>
</dbReference>
<evidence type="ECO:0000313" key="2">
    <source>
        <dbReference type="Proteomes" id="UP000646844"/>
    </source>
</evidence>
<dbReference type="EMBL" id="DUJO01000051">
    <property type="protein sequence ID" value="HII75013.1"/>
    <property type="molecule type" value="Genomic_DNA"/>
</dbReference>
<name>A0A832TSU6_9CREN</name>
<comment type="caution">
    <text evidence="1">The sequence shown here is derived from an EMBL/GenBank/DDBJ whole genome shotgun (WGS) entry which is preliminary data.</text>
</comment>
<protein>
    <submittedName>
        <fullName evidence="1">Uncharacterized protein</fullName>
    </submittedName>
</protein>
<proteinExistence type="predicted"/>
<reference evidence="1" key="1">
    <citation type="journal article" date="2020" name="bioRxiv">
        <title>A rank-normalized archaeal taxonomy based on genome phylogeny resolves widespread incomplete and uneven classifications.</title>
        <authorList>
            <person name="Rinke C."/>
            <person name="Chuvochina M."/>
            <person name="Mussig A.J."/>
            <person name="Chaumeil P.-A."/>
            <person name="Waite D.W."/>
            <person name="Whitman W.B."/>
            <person name="Parks D.H."/>
            <person name="Hugenholtz P."/>
        </authorList>
    </citation>
    <scope>NUCLEOTIDE SEQUENCE</scope>
    <source>
        <strain evidence="1">UBA8838</strain>
    </source>
</reference>
<sequence length="91" mass="10317">MLLEVKQIVIPSVTVVVAKDRVYGFVPKIFSEVIEKGKKYYVYAKIDDDVIPIGFKTFYTVNKNGTLAIGLPKNLLDWTKIKKITLIVQLS</sequence>
<accession>A0A832TSU6</accession>
<gene>
    <name evidence="1" type="ORF">HA332_11735</name>
</gene>